<proteinExistence type="predicted"/>
<evidence type="ECO:0000313" key="2">
    <source>
        <dbReference type="Proteomes" id="UP000187280"/>
    </source>
</evidence>
<sequence>MVKIFHTLSSTPEWLNACHVSFPKSTCYFYFIALLTFDEQK</sequence>
<evidence type="ECO:0000313" key="1">
    <source>
        <dbReference type="EMBL" id="SDZ77407.1"/>
    </source>
</evidence>
<protein>
    <submittedName>
        <fullName evidence="1">Uncharacterized protein</fullName>
    </submittedName>
</protein>
<dbReference type="EMBL" id="FNQS01000001">
    <property type="protein sequence ID" value="SDZ77407.1"/>
    <property type="molecule type" value="Genomic_DNA"/>
</dbReference>
<dbReference type="AlphaFoldDB" id="A0A1H3VRK6"/>
<dbReference type="Proteomes" id="UP000187280">
    <property type="component" value="Unassembled WGS sequence"/>
</dbReference>
<reference evidence="1 2" key="1">
    <citation type="submission" date="2016-10" db="EMBL/GenBank/DDBJ databases">
        <authorList>
            <person name="de Groot N.N."/>
        </authorList>
    </citation>
    <scope>NUCLEOTIDE SEQUENCE [LARGE SCALE GENOMIC DNA]</scope>
    <source>
        <strain evidence="1 2">ATCC 29281</strain>
    </source>
</reference>
<keyword evidence="2" id="KW-1185">Reference proteome</keyword>
<name>A0A1H3VRK6_9GAMM</name>
<accession>A0A1H3VRK6</accession>
<organism evidence="1 2">
    <name type="scientific">Lonsdalea quercina</name>
    <dbReference type="NCBI Taxonomy" id="71657"/>
    <lineage>
        <taxon>Bacteria</taxon>
        <taxon>Pseudomonadati</taxon>
        <taxon>Pseudomonadota</taxon>
        <taxon>Gammaproteobacteria</taxon>
        <taxon>Enterobacterales</taxon>
        <taxon>Pectobacteriaceae</taxon>
        <taxon>Lonsdalea</taxon>
    </lineage>
</organism>
<gene>
    <name evidence="1" type="ORF">SAMN02982996_00154</name>
</gene>